<protein>
    <recommendedName>
        <fullName evidence="4">Antitoxin VbhA domain-containing protein</fullName>
    </recommendedName>
</protein>
<evidence type="ECO:0008006" key="4">
    <source>
        <dbReference type="Google" id="ProtNLM"/>
    </source>
</evidence>
<accession>A0A1A6BJ33</accession>
<organism evidence="2 3">
    <name type="scientific">Mycobacterium gordonae</name>
    <dbReference type="NCBI Taxonomy" id="1778"/>
    <lineage>
        <taxon>Bacteria</taxon>
        <taxon>Bacillati</taxon>
        <taxon>Actinomycetota</taxon>
        <taxon>Actinomycetes</taxon>
        <taxon>Mycobacteriales</taxon>
        <taxon>Mycobacteriaceae</taxon>
        <taxon>Mycobacterium</taxon>
    </lineage>
</organism>
<feature type="region of interest" description="Disordered" evidence="1">
    <location>
        <begin position="22"/>
        <end position="43"/>
    </location>
</feature>
<evidence type="ECO:0000313" key="2">
    <source>
        <dbReference type="EMBL" id="OBS02229.1"/>
    </source>
</evidence>
<proteinExistence type="predicted"/>
<gene>
    <name evidence="2" type="ORF">A9W98_15965</name>
</gene>
<dbReference type="Proteomes" id="UP000093757">
    <property type="component" value="Unassembled WGS sequence"/>
</dbReference>
<evidence type="ECO:0000256" key="1">
    <source>
        <dbReference type="SAM" id="MobiDB-lite"/>
    </source>
</evidence>
<dbReference type="CDD" id="cd11586">
    <property type="entry name" value="VbhA_like"/>
    <property type="match status" value="1"/>
</dbReference>
<name>A0A1A6BJ33_MYCGO</name>
<dbReference type="EMBL" id="MAEM01000211">
    <property type="protein sequence ID" value="OBS02229.1"/>
    <property type="molecule type" value="Genomic_DNA"/>
</dbReference>
<comment type="caution">
    <text evidence="2">The sequence shown here is derived from an EMBL/GenBank/DDBJ whole genome shotgun (WGS) entry which is preliminary data.</text>
</comment>
<dbReference type="AlphaFoldDB" id="A0A1A6BJ33"/>
<reference evidence="2 3" key="1">
    <citation type="submission" date="2016-06" db="EMBL/GenBank/DDBJ databases">
        <authorList>
            <person name="Kjaerup R.B."/>
            <person name="Dalgaard T.S."/>
            <person name="Juul-Madsen H.R."/>
        </authorList>
    </citation>
    <scope>NUCLEOTIDE SEQUENCE [LARGE SCALE GENOMIC DNA]</scope>
    <source>
        <strain evidence="2 3">1245752.6</strain>
    </source>
</reference>
<sequence length="116" mass="12570">MAVDEMRPEVCARGHTIDVMTSRVRSHDGADSDADGPDQVEARGGYEQGYQQILAGLSLRQRRAVHQAVTSSAIEGDIPDLRSVARLADLAADRISGQQYRAEILAGIRRDEPASP</sequence>
<evidence type="ECO:0000313" key="3">
    <source>
        <dbReference type="Proteomes" id="UP000093757"/>
    </source>
</evidence>
<dbReference type="InterPro" id="IPR033788">
    <property type="entry name" value="VbhA-like"/>
</dbReference>